<sequence length="535" mass="59695">MSNDFPPSSPISSSQQVGFGTAAQNTISPDSSLYSLKPTKLAFGQTNTVSHSGNYPTPFPSSSAGRYSSPTKAVIPSDPTSEGNIDSSFNEEEYPPVSTDKVDPNEQLGPISPIVRHSSPSKEVHQKKDHAKYKVFPRVINIEIDPQSAAELVIGRKKDMCDFLLPGMRTISRRHALISYIPDRNQIRLKCIGINGIVVSLPRKLNCFLVRPTQDKTVFELTGIETIRMRQQFQQVDVNVNKELVKSNNITAFSVEPGETIIMPFMNNTMINFKQVKARLSMREVQTTFSFTERNPPSLMHKVKKDTLSRVRKQQPTTTPNDIITPVSSFAVREPLTPNKTASNTKQSIIAGKDEKIAVNLTNALSDVSVTKNNTNVSTSQTGTKRKLGTGHSHQTTHTKRAKHEPSKTKEELFADLADKNVDIEELQNILANHLAFLNVQQCPLSQLKESNSRTKTLTNAELRAILSDKKCIGVIARQGKDAAGKPLQEEYFYDMENDDDEQRKALVTSMKGGRTGLRSCRRTHKQYFWKRPAK</sequence>
<dbReference type="SMART" id="SM00240">
    <property type="entry name" value="FHA"/>
    <property type="match status" value="1"/>
</dbReference>
<dbReference type="Gene3D" id="2.60.200.20">
    <property type="match status" value="1"/>
</dbReference>
<evidence type="ECO:0000313" key="3">
    <source>
        <dbReference type="EMBL" id="GMM56655.1"/>
    </source>
</evidence>
<evidence type="ECO:0000313" key="4">
    <source>
        <dbReference type="Proteomes" id="UP001377567"/>
    </source>
</evidence>
<dbReference type="SUPFAM" id="SSF49879">
    <property type="entry name" value="SMAD/FHA domain"/>
    <property type="match status" value="1"/>
</dbReference>
<name>A0AAV5RZ03_MAUHU</name>
<feature type="compositionally biased region" description="Basic residues" evidence="1">
    <location>
        <begin position="384"/>
        <end position="403"/>
    </location>
</feature>
<feature type="region of interest" description="Disordered" evidence="1">
    <location>
        <begin position="305"/>
        <end position="324"/>
    </location>
</feature>
<accession>A0AAV5RZ03</accession>
<dbReference type="InterPro" id="IPR008984">
    <property type="entry name" value="SMAD_FHA_dom_sf"/>
</dbReference>
<dbReference type="Pfam" id="PF00498">
    <property type="entry name" value="FHA"/>
    <property type="match status" value="1"/>
</dbReference>
<organism evidence="3 4">
    <name type="scientific">Maudiozyma humilis</name>
    <name type="common">Sour dough yeast</name>
    <name type="synonym">Kazachstania humilis</name>
    <dbReference type="NCBI Taxonomy" id="51915"/>
    <lineage>
        <taxon>Eukaryota</taxon>
        <taxon>Fungi</taxon>
        <taxon>Dikarya</taxon>
        <taxon>Ascomycota</taxon>
        <taxon>Saccharomycotina</taxon>
        <taxon>Saccharomycetes</taxon>
        <taxon>Saccharomycetales</taxon>
        <taxon>Saccharomycetaceae</taxon>
        <taxon>Maudiozyma</taxon>
    </lineage>
</organism>
<feature type="domain" description="FHA" evidence="2">
    <location>
        <begin position="152"/>
        <end position="204"/>
    </location>
</feature>
<evidence type="ECO:0000259" key="2">
    <source>
        <dbReference type="PROSITE" id="PS50006"/>
    </source>
</evidence>
<feature type="region of interest" description="Disordered" evidence="1">
    <location>
        <begin position="1"/>
        <end position="105"/>
    </location>
</feature>
<feature type="compositionally biased region" description="Polar residues" evidence="1">
    <location>
        <begin position="78"/>
        <end position="88"/>
    </location>
</feature>
<protein>
    <submittedName>
        <fullName evidence="3">Tos4 protein</fullName>
    </submittedName>
</protein>
<dbReference type="AlphaFoldDB" id="A0AAV5RZ03"/>
<dbReference type="Proteomes" id="UP001377567">
    <property type="component" value="Unassembled WGS sequence"/>
</dbReference>
<evidence type="ECO:0000256" key="1">
    <source>
        <dbReference type="SAM" id="MobiDB-lite"/>
    </source>
</evidence>
<proteinExistence type="predicted"/>
<dbReference type="PROSITE" id="PS50006">
    <property type="entry name" value="FHA_DOMAIN"/>
    <property type="match status" value="1"/>
</dbReference>
<gene>
    <name evidence="3" type="ORF">DAKH74_032710</name>
</gene>
<feature type="region of interest" description="Disordered" evidence="1">
    <location>
        <begin position="374"/>
        <end position="408"/>
    </location>
</feature>
<dbReference type="EMBL" id="BTGD01000010">
    <property type="protein sequence ID" value="GMM56655.1"/>
    <property type="molecule type" value="Genomic_DNA"/>
</dbReference>
<feature type="compositionally biased region" description="Polar residues" evidence="1">
    <location>
        <begin position="374"/>
        <end position="383"/>
    </location>
</feature>
<keyword evidence="4" id="KW-1185">Reference proteome</keyword>
<feature type="compositionally biased region" description="Polar residues" evidence="1">
    <location>
        <begin position="314"/>
        <end position="324"/>
    </location>
</feature>
<feature type="compositionally biased region" description="Polar residues" evidence="1">
    <location>
        <begin position="44"/>
        <end position="71"/>
    </location>
</feature>
<feature type="compositionally biased region" description="Polar residues" evidence="1">
    <location>
        <begin position="15"/>
        <end position="34"/>
    </location>
</feature>
<dbReference type="InterPro" id="IPR000253">
    <property type="entry name" value="FHA_dom"/>
</dbReference>
<comment type="caution">
    <text evidence="3">The sequence shown here is derived from an EMBL/GenBank/DDBJ whole genome shotgun (WGS) entry which is preliminary data.</text>
</comment>
<reference evidence="3 4" key="1">
    <citation type="journal article" date="2023" name="Elife">
        <title>Identification of key yeast species and microbe-microbe interactions impacting larval growth of Drosophila in the wild.</title>
        <authorList>
            <person name="Mure A."/>
            <person name="Sugiura Y."/>
            <person name="Maeda R."/>
            <person name="Honda K."/>
            <person name="Sakurai N."/>
            <person name="Takahashi Y."/>
            <person name="Watada M."/>
            <person name="Katoh T."/>
            <person name="Gotoh A."/>
            <person name="Gotoh Y."/>
            <person name="Taniguchi I."/>
            <person name="Nakamura K."/>
            <person name="Hayashi T."/>
            <person name="Katayama T."/>
            <person name="Uemura T."/>
            <person name="Hattori Y."/>
        </authorList>
    </citation>
    <scope>NUCLEOTIDE SEQUENCE [LARGE SCALE GENOMIC DNA]</scope>
    <source>
        <strain evidence="3 4">KH-74</strain>
    </source>
</reference>